<dbReference type="GO" id="GO:0005634">
    <property type="term" value="C:nucleus"/>
    <property type="evidence" value="ECO:0007669"/>
    <property type="project" value="InterPro"/>
</dbReference>
<keyword evidence="6" id="KW-0863">Zinc-finger</keyword>
<evidence type="ECO:0000256" key="11">
    <source>
        <dbReference type="SAM" id="MobiDB-lite"/>
    </source>
</evidence>
<keyword evidence="5" id="KW-0479">Metal-binding</keyword>
<dbReference type="Gene3D" id="1.10.8.10">
    <property type="entry name" value="DNA helicase RuvA subunit, C-terminal domain"/>
    <property type="match status" value="1"/>
</dbReference>
<dbReference type="GO" id="GO:0070536">
    <property type="term" value="P:protein K63-linked deubiquitination"/>
    <property type="evidence" value="ECO:0007669"/>
    <property type="project" value="TreeGrafter"/>
</dbReference>
<proteinExistence type="inferred from homology"/>
<dbReference type="OrthoDB" id="10064699at2759"/>
<dbReference type="Pfam" id="PF03943">
    <property type="entry name" value="TAP_C"/>
    <property type="match status" value="1"/>
</dbReference>
<feature type="compositionally biased region" description="Polar residues" evidence="11">
    <location>
        <begin position="643"/>
        <end position="655"/>
    </location>
</feature>
<feature type="domain" description="OTU" evidence="12">
    <location>
        <begin position="167"/>
        <end position="354"/>
    </location>
</feature>
<sequence length="725" mass="79708">MDQRQRQLVAKFVQETNLDRELAVDILAGTEWNYQTAVQVFNRMLKTNDRRLSFSSPPSKPTQAISNHKIIDDPPPKYERSPRQSPGSPEARPLHRGISYAHLKATKGGKTLKLPVTVVEKDEAKVDSHGYYFMLPDLRVLLQNSVKSSRKICHLNWWTSANTCSPLYTMTTSGDGNCLLHAATLSIWGMHDRELTLRSALNQVLTDEKFTIKMKKIQRRWKRQQMQVNQELGLEYTAAEWETEWDNVLKLSSTKPRHHRSPGKQLEEEEANSMSADVTYESLEEIHVFVLAHILLRPIIVVSDKLLRDQNGEPLAPNTFGGIYLPLESPPEKCCRSPIVLAYDASHFCALLPMNSTKKSIPNIIPITDAGNKILRVQFAVDPGLAWKFNDSKNIVAELTSEENLKLLDKYLDLVKIPSSSSSSKRLLGQDKVTVSDFKSPDFIIGVALSDKRHPEYENLIKDYVDSARRKSERSKAPAASSSSSSSSKDATDGSHPPSYGQAMQSLRGGGGGGTGASRVVANPSANQRSSNHTSTKGGQVTSPLNSGHAPNAPVYHNMTVGSQSSRSNPPRSPGTNKEPRSARTAGSSPQQYNAVSNPPRSPGTNKEPRMARTAGSSPPHYNAVSNPPRSPGTNKEPRSAHTAGSSPPHYNTVGSPGKRGPAKSATLGPSGNSNGPVQPLEVSFPEETFQCNAGIRTVPFMELRKHSFIVQNVIKVNLMEKKKN</sequence>
<name>A0A2G8KPV7_STIJA</name>
<dbReference type="SUPFAM" id="SSF46934">
    <property type="entry name" value="UBA-like"/>
    <property type="match status" value="1"/>
</dbReference>
<dbReference type="EMBL" id="MRZV01000439">
    <property type="protein sequence ID" value="PIK49988.1"/>
    <property type="molecule type" value="Genomic_DNA"/>
</dbReference>
<keyword evidence="14" id="KW-1185">Reference proteome</keyword>
<organism evidence="13 14">
    <name type="scientific">Stichopus japonicus</name>
    <name type="common">Sea cucumber</name>
    <dbReference type="NCBI Taxonomy" id="307972"/>
    <lineage>
        <taxon>Eukaryota</taxon>
        <taxon>Metazoa</taxon>
        <taxon>Echinodermata</taxon>
        <taxon>Eleutherozoa</taxon>
        <taxon>Echinozoa</taxon>
        <taxon>Holothuroidea</taxon>
        <taxon>Aspidochirotacea</taxon>
        <taxon>Aspidochirotida</taxon>
        <taxon>Stichopodidae</taxon>
        <taxon>Apostichopus</taxon>
    </lineage>
</organism>
<feature type="region of interest" description="Disordered" evidence="11">
    <location>
        <begin position="468"/>
        <end position="681"/>
    </location>
</feature>
<dbReference type="AlphaFoldDB" id="A0A2G8KPV7"/>
<feature type="compositionally biased region" description="Basic and acidic residues" evidence="11">
    <location>
        <begin position="69"/>
        <end position="82"/>
    </location>
</feature>
<evidence type="ECO:0000256" key="6">
    <source>
        <dbReference type="ARBA" id="ARBA00022771"/>
    </source>
</evidence>
<dbReference type="InterPro" id="IPR003323">
    <property type="entry name" value="OTU_dom"/>
</dbReference>
<reference evidence="13 14" key="1">
    <citation type="journal article" date="2017" name="PLoS Biol.">
        <title>The sea cucumber genome provides insights into morphological evolution and visceral regeneration.</title>
        <authorList>
            <person name="Zhang X."/>
            <person name="Sun L."/>
            <person name="Yuan J."/>
            <person name="Sun Y."/>
            <person name="Gao Y."/>
            <person name="Zhang L."/>
            <person name="Li S."/>
            <person name="Dai H."/>
            <person name="Hamel J.F."/>
            <person name="Liu C."/>
            <person name="Yu Y."/>
            <person name="Liu S."/>
            <person name="Lin W."/>
            <person name="Guo K."/>
            <person name="Jin S."/>
            <person name="Xu P."/>
            <person name="Storey K.B."/>
            <person name="Huan P."/>
            <person name="Zhang T."/>
            <person name="Zhou Y."/>
            <person name="Zhang J."/>
            <person name="Lin C."/>
            <person name="Li X."/>
            <person name="Xing L."/>
            <person name="Huo D."/>
            <person name="Sun M."/>
            <person name="Wang L."/>
            <person name="Mercier A."/>
            <person name="Li F."/>
            <person name="Yang H."/>
            <person name="Xiang J."/>
        </authorList>
    </citation>
    <scope>NUCLEOTIDE SEQUENCE [LARGE SCALE GENOMIC DNA]</scope>
    <source>
        <strain evidence="13">Shaxun</strain>
        <tissue evidence="13">Muscle</tissue>
    </source>
</reference>
<dbReference type="GO" id="GO:0005737">
    <property type="term" value="C:cytoplasm"/>
    <property type="evidence" value="ECO:0007669"/>
    <property type="project" value="TreeGrafter"/>
</dbReference>
<dbReference type="PANTHER" id="PTHR13367">
    <property type="entry name" value="UBIQUITIN THIOESTERASE"/>
    <property type="match status" value="1"/>
</dbReference>
<dbReference type="GO" id="GO:0071947">
    <property type="term" value="P:protein deubiquitination involved in ubiquitin-dependent protein catabolic process"/>
    <property type="evidence" value="ECO:0007669"/>
    <property type="project" value="TreeGrafter"/>
</dbReference>
<comment type="similarity">
    <text evidence="2">Belongs to the peptidase C64 family.</text>
</comment>
<keyword evidence="4" id="KW-0645">Protease</keyword>
<dbReference type="Proteomes" id="UP000230750">
    <property type="component" value="Unassembled WGS sequence"/>
</dbReference>
<dbReference type="STRING" id="307972.A0A2G8KPV7"/>
<dbReference type="GO" id="GO:0051028">
    <property type="term" value="P:mRNA transport"/>
    <property type="evidence" value="ECO:0007669"/>
    <property type="project" value="InterPro"/>
</dbReference>
<feature type="region of interest" description="Disordered" evidence="11">
    <location>
        <begin position="51"/>
        <end position="94"/>
    </location>
</feature>
<evidence type="ECO:0000259" key="12">
    <source>
        <dbReference type="PROSITE" id="PS50802"/>
    </source>
</evidence>
<dbReference type="CDD" id="cd22768">
    <property type="entry name" value="OTU_OTUD7"/>
    <property type="match status" value="1"/>
</dbReference>
<evidence type="ECO:0000313" key="14">
    <source>
        <dbReference type="Proteomes" id="UP000230750"/>
    </source>
</evidence>
<keyword evidence="7" id="KW-0833">Ubl conjugation pathway</keyword>
<feature type="compositionally biased region" description="Polar residues" evidence="11">
    <location>
        <begin position="53"/>
        <end position="66"/>
    </location>
</feature>
<feature type="compositionally biased region" description="Polar residues" evidence="11">
    <location>
        <begin position="524"/>
        <end position="546"/>
    </location>
</feature>
<evidence type="ECO:0000256" key="8">
    <source>
        <dbReference type="ARBA" id="ARBA00022801"/>
    </source>
</evidence>
<dbReference type="GO" id="GO:0070530">
    <property type="term" value="F:K63-linked polyubiquitin modification-dependent protein binding"/>
    <property type="evidence" value="ECO:0007669"/>
    <property type="project" value="TreeGrafter"/>
</dbReference>
<dbReference type="InterPro" id="IPR051346">
    <property type="entry name" value="OTU_Deubiquitinase"/>
</dbReference>
<gene>
    <name evidence="13" type="ORF">BSL78_13140</name>
</gene>
<dbReference type="PANTHER" id="PTHR13367:SF27">
    <property type="entry name" value="OTU DOMAIN-CONTAINING PROTEIN"/>
    <property type="match status" value="1"/>
</dbReference>
<dbReference type="Pfam" id="PF02338">
    <property type="entry name" value="OTU"/>
    <property type="match status" value="1"/>
</dbReference>
<protein>
    <recommendedName>
        <fullName evidence="3">ubiquitinyl hydrolase 1</fullName>
        <ecNumber evidence="3">3.4.19.12</ecNumber>
    </recommendedName>
</protein>
<feature type="compositionally biased region" description="Low complexity" evidence="11">
    <location>
        <begin position="477"/>
        <end position="489"/>
    </location>
</feature>
<comment type="caution">
    <text evidence="13">The sequence shown here is derived from an EMBL/GenBank/DDBJ whole genome shotgun (WGS) entry which is preliminary data.</text>
</comment>
<dbReference type="EC" id="3.4.19.12" evidence="3"/>
<dbReference type="InterPro" id="IPR009060">
    <property type="entry name" value="UBA-like_sf"/>
</dbReference>
<comment type="catalytic activity">
    <reaction evidence="1">
        <text>Thiol-dependent hydrolysis of ester, thioester, amide, peptide and isopeptide bonds formed by the C-terminal Gly of ubiquitin (a 76-residue protein attached to proteins as an intracellular targeting signal).</text>
        <dbReference type="EC" id="3.4.19.12"/>
    </reaction>
</comment>
<dbReference type="GO" id="GO:0071108">
    <property type="term" value="P:protein K48-linked deubiquitination"/>
    <property type="evidence" value="ECO:0007669"/>
    <property type="project" value="TreeGrafter"/>
</dbReference>
<evidence type="ECO:0000256" key="2">
    <source>
        <dbReference type="ARBA" id="ARBA00005865"/>
    </source>
</evidence>
<dbReference type="GO" id="GO:0035871">
    <property type="term" value="P:protein K11-linked deubiquitination"/>
    <property type="evidence" value="ECO:0007669"/>
    <property type="project" value="TreeGrafter"/>
</dbReference>
<evidence type="ECO:0000256" key="7">
    <source>
        <dbReference type="ARBA" id="ARBA00022786"/>
    </source>
</evidence>
<dbReference type="PROSITE" id="PS50802">
    <property type="entry name" value="OTU"/>
    <property type="match status" value="1"/>
</dbReference>
<feature type="compositionally biased region" description="Polar residues" evidence="11">
    <location>
        <begin position="624"/>
        <end position="634"/>
    </location>
</feature>
<evidence type="ECO:0000256" key="3">
    <source>
        <dbReference type="ARBA" id="ARBA00012759"/>
    </source>
</evidence>
<keyword evidence="8" id="KW-0378">Hydrolase</keyword>
<evidence type="ECO:0000256" key="4">
    <source>
        <dbReference type="ARBA" id="ARBA00022670"/>
    </source>
</evidence>
<evidence type="ECO:0000313" key="13">
    <source>
        <dbReference type="EMBL" id="PIK49988.1"/>
    </source>
</evidence>
<dbReference type="InterPro" id="IPR005637">
    <property type="entry name" value="TAP_C_dom"/>
</dbReference>
<dbReference type="GO" id="GO:0004843">
    <property type="term" value="F:cysteine-type deubiquitinase activity"/>
    <property type="evidence" value="ECO:0007669"/>
    <property type="project" value="UniProtKB-EC"/>
</dbReference>
<accession>A0A2G8KPV7</accession>
<evidence type="ECO:0000256" key="5">
    <source>
        <dbReference type="ARBA" id="ARBA00022723"/>
    </source>
</evidence>
<feature type="compositionally biased region" description="Polar residues" evidence="11">
    <location>
        <begin position="668"/>
        <end position="677"/>
    </location>
</feature>
<keyword evidence="10" id="KW-0862">Zinc</keyword>
<evidence type="ECO:0000256" key="10">
    <source>
        <dbReference type="ARBA" id="ARBA00022833"/>
    </source>
</evidence>
<dbReference type="GO" id="GO:0008270">
    <property type="term" value="F:zinc ion binding"/>
    <property type="evidence" value="ECO:0007669"/>
    <property type="project" value="UniProtKB-KW"/>
</dbReference>
<evidence type="ECO:0000256" key="9">
    <source>
        <dbReference type="ARBA" id="ARBA00022807"/>
    </source>
</evidence>
<feature type="compositionally biased region" description="Polar residues" evidence="11">
    <location>
        <begin position="585"/>
        <end position="605"/>
    </location>
</feature>
<keyword evidence="9" id="KW-0788">Thiol protease</keyword>
<evidence type="ECO:0000256" key="1">
    <source>
        <dbReference type="ARBA" id="ARBA00000707"/>
    </source>
</evidence>